<dbReference type="KEGG" id="tcc:18599914"/>
<gene>
    <name evidence="3" type="primary">LOC18599914</name>
</gene>
<feature type="compositionally biased region" description="Polar residues" evidence="1">
    <location>
        <begin position="24"/>
        <end position="50"/>
    </location>
</feature>
<dbReference type="AlphaFoldDB" id="A0AB32WBW9"/>
<feature type="region of interest" description="Disordered" evidence="1">
    <location>
        <begin position="1"/>
        <end position="50"/>
    </location>
</feature>
<sequence length="142" mass="16030">MKTLQSEMEMISEEQRGKAGKRSYGNQGRKNFPFSSRETSSLGRCKQINGSSPKVVGKKLCLQSRPQQVKLTKTDLVKLKVQMRDSAESLMAAQKAANLTEAEFAQMIMRRNEVMDILLTGMNELLKMKEIEAFLMLKLGLL</sequence>
<reference evidence="2" key="1">
    <citation type="journal article" date="1997" name="Nucleic Acids Res.">
        <title>tRNAscan-SE: a program for improved detection of transfer RNA genes in genomic sequence.</title>
        <authorList>
            <person name="Lowe T.M."/>
            <person name="Eddy S.R."/>
        </authorList>
    </citation>
    <scope>NUCLEOTIDE SEQUENCE [LARGE SCALE GENOMIC DNA]</scope>
    <source>
        <strain evidence="2">r\B97-61/B2</strain>
    </source>
</reference>
<dbReference type="RefSeq" id="XP_017976733.1">
    <property type="nucleotide sequence ID" value="XM_018121244.1"/>
</dbReference>
<dbReference type="Gramene" id="Tc05v2_t021300.1">
    <property type="protein sequence ID" value="Tc05v2_p021300.1"/>
    <property type="gene ID" value="Tc05v2_g021300"/>
</dbReference>
<reference evidence="3" key="2">
    <citation type="submission" date="2025-08" db="UniProtKB">
        <authorList>
            <consortium name="RefSeq"/>
        </authorList>
    </citation>
    <scope>IDENTIFICATION</scope>
</reference>
<dbReference type="Proteomes" id="UP000694886">
    <property type="component" value="Chromosome 5"/>
</dbReference>
<proteinExistence type="predicted"/>
<dbReference type="GeneID" id="18599914"/>
<protein>
    <submittedName>
        <fullName evidence="3">Uncharacterized protein LOC18599914 isoform X1</fullName>
    </submittedName>
</protein>
<evidence type="ECO:0000313" key="3">
    <source>
        <dbReference type="RefSeq" id="XP_017976733.1"/>
    </source>
</evidence>
<organism evidence="2 3">
    <name type="scientific">Theobroma cacao</name>
    <name type="common">Cacao</name>
    <name type="synonym">Cocoa</name>
    <dbReference type="NCBI Taxonomy" id="3641"/>
    <lineage>
        <taxon>Eukaryota</taxon>
        <taxon>Viridiplantae</taxon>
        <taxon>Streptophyta</taxon>
        <taxon>Embryophyta</taxon>
        <taxon>Tracheophyta</taxon>
        <taxon>Spermatophyta</taxon>
        <taxon>Magnoliopsida</taxon>
        <taxon>eudicotyledons</taxon>
        <taxon>Gunneridae</taxon>
        <taxon>Pentapetalae</taxon>
        <taxon>rosids</taxon>
        <taxon>malvids</taxon>
        <taxon>Malvales</taxon>
        <taxon>Malvaceae</taxon>
        <taxon>Byttnerioideae</taxon>
        <taxon>Theobroma</taxon>
    </lineage>
</organism>
<evidence type="ECO:0000313" key="2">
    <source>
        <dbReference type="Proteomes" id="UP000694886"/>
    </source>
</evidence>
<accession>A0AB32WBW9</accession>
<evidence type="ECO:0000256" key="1">
    <source>
        <dbReference type="SAM" id="MobiDB-lite"/>
    </source>
</evidence>
<name>A0AB32WBW9_THECC</name>